<comment type="caution">
    <text evidence="1">The sequence shown here is derived from an EMBL/GenBank/DDBJ whole genome shotgun (WGS) entry which is preliminary data.</text>
</comment>
<protein>
    <submittedName>
        <fullName evidence="1">Uncharacterized protein</fullName>
    </submittedName>
</protein>
<dbReference type="EMBL" id="BKAL01000005">
    <property type="protein sequence ID" value="GEP69044.1"/>
    <property type="molecule type" value="Genomic_DNA"/>
</dbReference>
<evidence type="ECO:0000313" key="2">
    <source>
        <dbReference type="Proteomes" id="UP000321798"/>
    </source>
</evidence>
<proteinExistence type="predicted"/>
<name>A0A512PCW1_9CELL</name>
<reference evidence="1 2" key="1">
    <citation type="submission" date="2019-07" db="EMBL/GenBank/DDBJ databases">
        <title>Whole genome shotgun sequence of Cellulomonas soli NBRC 109434.</title>
        <authorList>
            <person name="Hosoyama A."/>
            <person name="Uohara A."/>
            <person name="Ohji S."/>
            <person name="Ichikawa N."/>
        </authorList>
    </citation>
    <scope>NUCLEOTIDE SEQUENCE [LARGE SCALE GENOMIC DNA]</scope>
    <source>
        <strain evidence="1 2">NBRC 109434</strain>
    </source>
</reference>
<evidence type="ECO:0000313" key="1">
    <source>
        <dbReference type="EMBL" id="GEP69044.1"/>
    </source>
</evidence>
<dbReference type="AlphaFoldDB" id="A0A512PCW1"/>
<keyword evidence="2" id="KW-1185">Reference proteome</keyword>
<sequence length="89" mass="9879">MVVHDRREGAAVAAALLRVDVDELYAHSIDVPEIDAFFYWQPIRGGAHLLVARDGSALFAISSLALADMIEPFRNGRRTDPALFDRWVG</sequence>
<accession>A0A512PCW1</accession>
<gene>
    <name evidence="1" type="ORF">CSO01_17590</name>
</gene>
<dbReference type="Proteomes" id="UP000321798">
    <property type="component" value="Unassembled WGS sequence"/>
</dbReference>
<organism evidence="1 2">
    <name type="scientific">Cellulomonas soli</name>
    <dbReference type="NCBI Taxonomy" id="931535"/>
    <lineage>
        <taxon>Bacteria</taxon>
        <taxon>Bacillati</taxon>
        <taxon>Actinomycetota</taxon>
        <taxon>Actinomycetes</taxon>
        <taxon>Micrococcales</taxon>
        <taxon>Cellulomonadaceae</taxon>
        <taxon>Cellulomonas</taxon>
    </lineage>
</organism>